<evidence type="ECO:0000313" key="1">
    <source>
        <dbReference type="EMBL" id="VEA69170.1"/>
    </source>
</evidence>
<dbReference type="InterPro" id="IPR036420">
    <property type="entry name" value="BRCT_dom_sf"/>
</dbReference>
<dbReference type="Gene3D" id="3.40.50.10190">
    <property type="entry name" value="BRCT domain"/>
    <property type="match status" value="1"/>
</dbReference>
<dbReference type="Proteomes" id="UP000271603">
    <property type="component" value="Chromosome"/>
</dbReference>
<organism evidence="1 2">
    <name type="scientific">Serratia rubidaea</name>
    <name type="common">Serratia marinorubra</name>
    <dbReference type="NCBI Taxonomy" id="61652"/>
    <lineage>
        <taxon>Bacteria</taxon>
        <taxon>Pseudomonadati</taxon>
        <taxon>Pseudomonadota</taxon>
        <taxon>Gammaproteobacteria</taxon>
        <taxon>Enterobacterales</taxon>
        <taxon>Yersiniaceae</taxon>
        <taxon>Serratia</taxon>
    </lineage>
</organism>
<name>A0A447QGQ8_SERRU</name>
<keyword evidence="1" id="KW-0436">Ligase</keyword>
<reference evidence="1 2" key="1">
    <citation type="submission" date="2018-12" db="EMBL/GenBank/DDBJ databases">
        <authorList>
            <consortium name="Pathogen Informatics"/>
        </authorList>
    </citation>
    <scope>NUCLEOTIDE SEQUENCE [LARGE SCALE GENOMIC DNA]</scope>
    <source>
        <strain evidence="1 2">NCTC9419</strain>
    </source>
</reference>
<accession>A0A447QGQ8</accession>
<dbReference type="AlphaFoldDB" id="A0A447QGQ8"/>
<gene>
    <name evidence="1" type="primary">ligA_2</name>
    <name evidence="1" type="ORF">NCTC9419_00805</name>
</gene>
<dbReference type="Gene3D" id="1.10.150.20">
    <property type="entry name" value="5' to 3' exonuclease, C-terminal subdomain"/>
    <property type="match status" value="1"/>
</dbReference>
<evidence type="ECO:0000313" key="2">
    <source>
        <dbReference type="Proteomes" id="UP000271603"/>
    </source>
</evidence>
<dbReference type="EC" id="6.5.1.2" evidence="1"/>
<sequence>MPDVGEVVAKHVVNFFAEALNQQVIDKLVSAEIGISWPAPVVVAAEEIDSPFAGKTVVLTGSLSQLSRDEAKDRLTALGRKSAAASRKKPIW</sequence>
<protein>
    <submittedName>
        <fullName evidence="1">DNA ligase</fullName>
        <ecNumber evidence="1">6.5.1.2</ecNumber>
    </submittedName>
</protein>
<dbReference type="GO" id="GO:0003911">
    <property type="term" value="F:DNA ligase (NAD+) activity"/>
    <property type="evidence" value="ECO:0007669"/>
    <property type="project" value="UniProtKB-EC"/>
</dbReference>
<proteinExistence type="predicted"/>
<dbReference type="EMBL" id="LR134155">
    <property type="protein sequence ID" value="VEA69170.1"/>
    <property type="molecule type" value="Genomic_DNA"/>
</dbReference>